<organism evidence="2 3">
    <name type="scientific">Albula glossodonta</name>
    <name type="common">roundjaw bonefish</name>
    <dbReference type="NCBI Taxonomy" id="121402"/>
    <lineage>
        <taxon>Eukaryota</taxon>
        <taxon>Metazoa</taxon>
        <taxon>Chordata</taxon>
        <taxon>Craniata</taxon>
        <taxon>Vertebrata</taxon>
        <taxon>Euteleostomi</taxon>
        <taxon>Actinopterygii</taxon>
        <taxon>Neopterygii</taxon>
        <taxon>Teleostei</taxon>
        <taxon>Albuliformes</taxon>
        <taxon>Albulidae</taxon>
        <taxon>Albula</taxon>
    </lineage>
</organism>
<sequence length="71" mass="7987">MVPDTTAESLLAFTRCKRVRAHSLPGSKRTQTDQIMGSTAADTTKKKDVKKKNSKKKRSLRLNMPNTKLLE</sequence>
<gene>
    <name evidence="2" type="ORF">JZ751_008222</name>
</gene>
<feature type="region of interest" description="Disordered" evidence="1">
    <location>
        <begin position="22"/>
        <end position="71"/>
    </location>
</feature>
<comment type="caution">
    <text evidence="2">The sequence shown here is derived from an EMBL/GenBank/DDBJ whole genome shotgun (WGS) entry which is preliminary data.</text>
</comment>
<reference evidence="2" key="1">
    <citation type="thesis" date="2021" institute="BYU ScholarsArchive" country="Provo, UT, USA">
        <title>Applications of and Algorithms for Genome Assembly and Genomic Analyses with an Emphasis on Marine Teleosts.</title>
        <authorList>
            <person name="Pickett B.D."/>
        </authorList>
    </citation>
    <scope>NUCLEOTIDE SEQUENCE</scope>
    <source>
        <strain evidence="2">HI-2016</strain>
    </source>
</reference>
<dbReference type="EMBL" id="JAFBMS010000153">
    <property type="protein sequence ID" value="KAG9334336.1"/>
    <property type="molecule type" value="Genomic_DNA"/>
</dbReference>
<accession>A0A8T2N367</accession>
<feature type="compositionally biased region" description="Basic residues" evidence="1">
    <location>
        <begin position="47"/>
        <end position="60"/>
    </location>
</feature>
<keyword evidence="3" id="KW-1185">Reference proteome</keyword>
<dbReference type="AlphaFoldDB" id="A0A8T2N367"/>
<dbReference type="Proteomes" id="UP000824540">
    <property type="component" value="Unassembled WGS sequence"/>
</dbReference>
<feature type="compositionally biased region" description="Polar residues" evidence="1">
    <location>
        <begin position="28"/>
        <end position="41"/>
    </location>
</feature>
<name>A0A8T2N367_9TELE</name>
<evidence type="ECO:0000256" key="1">
    <source>
        <dbReference type="SAM" id="MobiDB-lite"/>
    </source>
</evidence>
<evidence type="ECO:0000313" key="3">
    <source>
        <dbReference type="Proteomes" id="UP000824540"/>
    </source>
</evidence>
<protein>
    <submittedName>
        <fullName evidence="2">Uncharacterized protein</fullName>
    </submittedName>
</protein>
<proteinExistence type="predicted"/>
<evidence type="ECO:0000313" key="2">
    <source>
        <dbReference type="EMBL" id="KAG9334336.1"/>
    </source>
</evidence>